<comment type="caution">
    <text evidence="1">The sequence shown here is derived from an EMBL/GenBank/DDBJ whole genome shotgun (WGS) entry which is preliminary data.</text>
</comment>
<sequence>MALSRINLNENKKLSIWFDIDAYKKHAETATTIINKAETNIVKLISSFLYCSFDIYKLLPSKNKNSFYSSVGLV</sequence>
<evidence type="ECO:0000313" key="1">
    <source>
        <dbReference type="EMBL" id="GGF91586.1"/>
    </source>
</evidence>
<gene>
    <name evidence="1" type="ORF">GCM10010995_06020</name>
</gene>
<keyword evidence="2" id="KW-1185">Reference proteome</keyword>
<reference evidence="1" key="2">
    <citation type="submission" date="2020-09" db="EMBL/GenBank/DDBJ databases">
        <authorList>
            <person name="Sun Q."/>
            <person name="Zhou Y."/>
        </authorList>
    </citation>
    <scope>NUCLEOTIDE SEQUENCE</scope>
    <source>
        <strain evidence="1">CGMCC 1.15758</strain>
    </source>
</reference>
<accession>A0A8J2Z3K0</accession>
<proteinExistence type="predicted"/>
<name>A0A8J2Z3K0_9GAMM</name>
<protein>
    <submittedName>
        <fullName evidence="1">Uncharacterized protein</fullName>
    </submittedName>
</protein>
<dbReference type="EMBL" id="BMJS01000004">
    <property type="protein sequence ID" value="GGF91586.1"/>
    <property type="molecule type" value="Genomic_DNA"/>
</dbReference>
<reference evidence="1" key="1">
    <citation type="journal article" date="2014" name="Int. J. Syst. Evol. Microbiol.">
        <title>Complete genome sequence of Corynebacterium casei LMG S-19264T (=DSM 44701T), isolated from a smear-ripened cheese.</title>
        <authorList>
            <consortium name="US DOE Joint Genome Institute (JGI-PGF)"/>
            <person name="Walter F."/>
            <person name="Albersmeier A."/>
            <person name="Kalinowski J."/>
            <person name="Ruckert C."/>
        </authorList>
    </citation>
    <scope>NUCLEOTIDE SEQUENCE</scope>
    <source>
        <strain evidence="1">CGMCC 1.15758</strain>
    </source>
</reference>
<dbReference type="Proteomes" id="UP000636949">
    <property type="component" value="Unassembled WGS sequence"/>
</dbReference>
<evidence type="ECO:0000313" key="2">
    <source>
        <dbReference type="Proteomes" id="UP000636949"/>
    </source>
</evidence>
<dbReference type="AlphaFoldDB" id="A0A8J2Z3K0"/>
<organism evidence="1 2">
    <name type="scientific">Cysteiniphilum litorale</name>
    <dbReference type="NCBI Taxonomy" id="2056700"/>
    <lineage>
        <taxon>Bacteria</taxon>
        <taxon>Pseudomonadati</taxon>
        <taxon>Pseudomonadota</taxon>
        <taxon>Gammaproteobacteria</taxon>
        <taxon>Thiotrichales</taxon>
        <taxon>Fastidiosibacteraceae</taxon>
        <taxon>Cysteiniphilum</taxon>
    </lineage>
</organism>